<feature type="region of interest" description="Disordered" evidence="1">
    <location>
        <begin position="1"/>
        <end position="39"/>
    </location>
</feature>
<comment type="caution">
    <text evidence="2">The sequence shown here is derived from an EMBL/GenBank/DDBJ whole genome shotgun (WGS) entry which is preliminary data.</text>
</comment>
<proteinExistence type="predicted"/>
<dbReference type="AlphaFoldDB" id="A0A7C9IZV3"/>
<accession>A0A7C9IZV3</accession>
<dbReference type="EMBL" id="VYSB01000025">
    <property type="protein sequence ID" value="MYZ53687.1"/>
    <property type="molecule type" value="Genomic_DNA"/>
</dbReference>
<dbReference type="RefSeq" id="WP_161126231.1">
    <property type="nucleotide sequence ID" value="NZ_VYSB01000025.1"/>
</dbReference>
<name>A0A7C9IZV3_9BURK</name>
<dbReference type="Proteomes" id="UP000481947">
    <property type="component" value="Unassembled WGS sequence"/>
</dbReference>
<sequence length="138" mass="15435">MLNQTTNQEYAAESQLDSHEATQQESDNTDRVNGKEHARKVRMIPASLPAARGSKVPVAVLVDGRESVTVFTDHQGDGLYVFAPELSREGTAGVYLQLLPARTFSVNSYDLMSIRGRNNARDYIRRKVECLPTIRPSW</sequence>
<evidence type="ECO:0000313" key="3">
    <source>
        <dbReference type="Proteomes" id="UP000481947"/>
    </source>
</evidence>
<reference evidence="2 3" key="1">
    <citation type="submission" date="2019-09" db="EMBL/GenBank/DDBJ databases">
        <title>Identification of Malikia spinosa a prominent benzene-, toluene-, and ethylbenzene-degrading bacterium: enrichment, isolation and whole genome sequencing.</title>
        <authorList>
            <person name="Tancsics A."/>
            <person name="Revesz F."/>
            <person name="Kriszt B."/>
        </authorList>
    </citation>
    <scope>NUCLEOTIDE SEQUENCE [LARGE SCALE GENOMIC DNA]</scope>
    <source>
        <strain evidence="2 3">AB6</strain>
    </source>
</reference>
<evidence type="ECO:0000313" key="2">
    <source>
        <dbReference type="EMBL" id="MYZ53687.1"/>
    </source>
</evidence>
<protein>
    <submittedName>
        <fullName evidence="2">Uncharacterized protein</fullName>
    </submittedName>
</protein>
<organism evidence="2 3">
    <name type="scientific">Malikia spinosa</name>
    <dbReference type="NCBI Taxonomy" id="86180"/>
    <lineage>
        <taxon>Bacteria</taxon>
        <taxon>Pseudomonadati</taxon>
        <taxon>Pseudomonadota</taxon>
        <taxon>Betaproteobacteria</taxon>
        <taxon>Burkholderiales</taxon>
        <taxon>Comamonadaceae</taxon>
        <taxon>Malikia</taxon>
    </lineage>
</organism>
<feature type="compositionally biased region" description="Basic and acidic residues" evidence="1">
    <location>
        <begin position="16"/>
        <end position="36"/>
    </location>
</feature>
<evidence type="ECO:0000256" key="1">
    <source>
        <dbReference type="SAM" id="MobiDB-lite"/>
    </source>
</evidence>
<gene>
    <name evidence="2" type="ORF">F5985_16515</name>
</gene>